<reference evidence="2" key="2">
    <citation type="submission" date="2023-05" db="EMBL/GenBank/DDBJ databases">
        <authorList>
            <consortium name="Lawrence Berkeley National Laboratory"/>
            <person name="Steindorff A."/>
            <person name="Hensen N."/>
            <person name="Bonometti L."/>
            <person name="Westerberg I."/>
            <person name="Brannstrom I.O."/>
            <person name="Guillou S."/>
            <person name="Cros-Aarteil S."/>
            <person name="Calhoun S."/>
            <person name="Haridas S."/>
            <person name="Kuo A."/>
            <person name="Mondo S."/>
            <person name="Pangilinan J."/>
            <person name="Riley R."/>
            <person name="Labutti K."/>
            <person name="Andreopoulos B."/>
            <person name="Lipzen A."/>
            <person name="Chen C."/>
            <person name="Yanf M."/>
            <person name="Daum C."/>
            <person name="Ng V."/>
            <person name="Clum A."/>
            <person name="Ohm R."/>
            <person name="Martin F."/>
            <person name="Silar P."/>
            <person name="Natvig D."/>
            <person name="Lalanne C."/>
            <person name="Gautier V."/>
            <person name="Ament-Velasquez S.L."/>
            <person name="Kruys A."/>
            <person name="Hutchinson M.I."/>
            <person name="Powell A.J."/>
            <person name="Barry K."/>
            <person name="Miller A.N."/>
            <person name="Grigoriev I.V."/>
            <person name="Debuchy R."/>
            <person name="Gladieux P."/>
            <person name="Thoren M.H."/>
            <person name="Johannesson H."/>
        </authorList>
    </citation>
    <scope>NUCLEOTIDE SEQUENCE</scope>
    <source>
        <strain evidence="2">CBS 123565</strain>
    </source>
</reference>
<accession>A0AAN6UIW3</accession>
<evidence type="ECO:0000256" key="1">
    <source>
        <dbReference type="SAM" id="MobiDB-lite"/>
    </source>
</evidence>
<dbReference type="EMBL" id="MU853412">
    <property type="protein sequence ID" value="KAK4133579.1"/>
    <property type="molecule type" value="Genomic_DNA"/>
</dbReference>
<evidence type="ECO:0000313" key="2">
    <source>
        <dbReference type="EMBL" id="KAK4133579.1"/>
    </source>
</evidence>
<evidence type="ECO:0000313" key="3">
    <source>
        <dbReference type="Proteomes" id="UP001304895"/>
    </source>
</evidence>
<comment type="caution">
    <text evidence="2">The sequence shown here is derived from an EMBL/GenBank/DDBJ whole genome shotgun (WGS) entry which is preliminary data.</text>
</comment>
<sequence length="126" mass="13348">MTNLTFGGQPAFPFRPVSRLEPATTARPCCRPHPGPSAAAPVQELQCTVPPSLPLITTTQHPPPGLPAEKPLVYPPTEGISISKPHPQSCKAGTTTPLQLMSPASPRQPRPQTHSSPTLGPLRCHC</sequence>
<proteinExistence type="predicted"/>
<keyword evidence="3" id="KW-1185">Reference proteome</keyword>
<protein>
    <submittedName>
        <fullName evidence="2">Uncharacterized protein</fullName>
    </submittedName>
</protein>
<dbReference type="Proteomes" id="UP001304895">
    <property type="component" value="Unassembled WGS sequence"/>
</dbReference>
<dbReference type="AlphaFoldDB" id="A0AAN6UIW3"/>
<reference evidence="2" key="1">
    <citation type="journal article" date="2023" name="Mol. Phylogenet. Evol.">
        <title>Genome-scale phylogeny and comparative genomics of the fungal order Sordariales.</title>
        <authorList>
            <person name="Hensen N."/>
            <person name="Bonometti L."/>
            <person name="Westerberg I."/>
            <person name="Brannstrom I.O."/>
            <person name="Guillou S."/>
            <person name="Cros-Aarteil S."/>
            <person name="Calhoun S."/>
            <person name="Haridas S."/>
            <person name="Kuo A."/>
            <person name="Mondo S."/>
            <person name="Pangilinan J."/>
            <person name="Riley R."/>
            <person name="LaButti K."/>
            <person name="Andreopoulos B."/>
            <person name="Lipzen A."/>
            <person name="Chen C."/>
            <person name="Yan M."/>
            <person name="Daum C."/>
            <person name="Ng V."/>
            <person name="Clum A."/>
            <person name="Steindorff A."/>
            <person name="Ohm R.A."/>
            <person name="Martin F."/>
            <person name="Silar P."/>
            <person name="Natvig D.O."/>
            <person name="Lalanne C."/>
            <person name="Gautier V."/>
            <person name="Ament-Velasquez S.L."/>
            <person name="Kruys A."/>
            <person name="Hutchinson M.I."/>
            <person name="Powell A.J."/>
            <person name="Barry K."/>
            <person name="Miller A.N."/>
            <person name="Grigoriev I.V."/>
            <person name="Debuchy R."/>
            <person name="Gladieux P."/>
            <person name="Hiltunen Thoren M."/>
            <person name="Johannesson H."/>
        </authorList>
    </citation>
    <scope>NUCLEOTIDE SEQUENCE</scope>
    <source>
        <strain evidence="2">CBS 123565</strain>
    </source>
</reference>
<name>A0AAN6UIW3_9PEZI</name>
<feature type="region of interest" description="Disordered" evidence="1">
    <location>
        <begin position="53"/>
        <end position="121"/>
    </location>
</feature>
<organism evidence="2 3">
    <name type="scientific">Trichocladium antarcticum</name>
    <dbReference type="NCBI Taxonomy" id="1450529"/>
    <lineage>
        <taxon>Eukaryota</taxon>
        <taxon>Fungi</taxon>
        <taxon>Dikarya</taxon>
        <taxon>Ascomycota</taxon>
        <taxon>Pezizomycotina</taxon>
        <taxon>Sordariomycetes</taxon>
        <taxon>Sordariomycetidae</taxon>
        <taxon>Sordariales</taxon>
        <taxon>Chaetomiaceae</taxon>
        <taxon>Trichocladium</taxon>
    </lineage>
</organism>
<gene>
    <name evidence="2" type="ORF">BT67DRAFT_54273</name>
</gene>